<name>A0AAV9G384_9PEZI</name>
<feature type="compositionally biased region" description="Basic and acidic residues" evidence="1">
    <location>
        <begin position="331"/>
        <end position="346"/>
    </location>
</feature>
<organism evidence="2 3">
    <name type="scientific">Podospora aff. communis PSN243</name>
    <dbReference type="NCBI Taxonomy" id="3040156"/>
    <lineage>
        <taxon>Eukaryota</taxon>
        <taxon>Fungi</taxon>
        <taxon>Dikarya</taxon>
        <taxon>Ascomycota</taxon>
        <taxon>Pezizomycotina</taxon>
        <taxon>Sordariomycetes</taxon>
        <taxon>Sordariomycetidae</taxon>
        <taxon>Sordariales</taxon>
        <taxon>Podosporaceae</taxon>
        <taxon>Podospora</taxon>
    </lineage>
</organism>
<protein>
    <submittedName>
        <fullName evidence="2">Uncharacterized protein</fullName>
    </submittedName>
</protein>
<evidence type="ECO:0000256" key="1">
    <source>
        <dbReference type="SAM" id="MobiDB-lite"/>
    </source>
</evidence>
<reference evidence="2" key="1">
    <citation type="journal article" date="2023" name="Mol. Phylogenet. Evol.">
        <title>Genome-scale phylogeny and comparative genomics of the fungal order Sordariales.</title>
        <authorList>
            <person name="Hensen N."/>
            <person name="Bonometti L."/>
            <person name="Westerberg I."/>
            <person name="Brannstrom I.O."/>
            <person name="Guillou S."/>
            <person name="Cros-Aarteil S."/>
            <person name="Calhoun S."/>
            <person name="Haridas S."/>
            <person name="Kuo A."/>
            <person name="Mondo S."/>
            <person name="Pangilinan J."/>
            <person name="Riley R."/>
            <person name="LaButti K."/>
            <person name="Andreopoulos B."/>
            <person name="Lipzen A."/>
            <person name="Chen C."/>
            <person name="Yan M."/>
            <person name="Daum C."/>
            <person name="Ng V."/>
            <person name="Clum A."/>
            <person name="Steindorff A."/>
            <person name="Ohm R.A."/>
            <person name="Martin F."/>
            <person name="Silar P."/>
            <person name="Natvig D.O."/>
            <person name="Lalanne C."/>
            <person name="Gautier V."/>
            <person name="Ament-Velasquez S.L."/>
            <person name="Kruys A."/>
            <person name="Hutchinson M.I."/>
            <person name="Powell A.J."/>
            <person name="Barry K."/>
            <person name="Miller A.N."/>
            <person name="Grigoriev I.V."/>
            <person name="Debuchy R."/>
            <person name="Gladieux P."/>
            <person name="Hiltunen Thoren M."/>
            <person name="Johannesson H."/>
        </authorList>
    </citation>
    <scope>NUCLEOTIDE SEQUENCE</scope>
    <source>
        <strain evidence="2">PSN243</strain>
    </source>
</reference>
<accession>A0AAV9G384</accession>
<evidence type="ECO:0000313" key="3">
    <source>
        <dbReference type="Proteomes" id="UP001321760"/>
    </source>
</evidence>
<reference evidence="2" key="2">
    <citation type="submission" date="2023-05" db="EMBL/GenBank/DDBJ databases">
        <authorList>
            <consortium name="Lawrence Berkeley National Laboratory"/>
            <person name="Steindorff A."/>
            <person name="Hensen N."/>
            <person name="Bonometti L."/>
            <person name="Westerberg I."/>
            <person name="Brannstrom I.O."/>
            <person name="Guillou S."/>
            <person name="Cros-Aarteil S."/>
            <person name="Calhoun S."/>
            <person name="Haridas S."/>
            <person name="Kuo A."/>
            <person name="Mondo S."/>
            <person name="Pangilinan J."/>
            <person name="Riley R."/>
            <person name="Labutti K."/>
            <person name="Andreopoulos B."/>
            <person name="Lipzen A."/>
            <person name="Chen C."/>
            <person name="Yanf M."/>
            <person name="Daum C."/>
            <person name="Ng V."/>
            <person name="Clum A."/>
            <person name="Ohm R."/>
            <person name="Martin F."/>
            <person name="Silar P."/>
            <person name="Natvig D."/>
            <person name="Lalanne C."/>
            <person name="Gautier V."/>
            <person name="Ament-Velasquez S.L."/>
            <person name="Kruys A."/>
            <person name="Hutchinson M.I."/>
            <person name="Powell A.J."/>
            <person name="Barry K."/>
            <person name="Miller A.N."/>
            <person name="Grigoriev I.V."/>
            <person name="Debuchy R."/>
            <person name="Gladieux P."/>
            <person name="Thoren M.H."/>
            <person name="Johannesson H."/>
        </authorList>
    </citation>
    <scope>NUCLEOTIDE SEQUENCE</scope>
    <source>
        <strain evidence="2">PSN243</strain>
    </source>
</reference>
<keyword evidence="3" id="KW-1185">Reference proteome</keyword>
<proteinExistence type="predicted"/>
<dbReference type="AlphaFoldDB" id="A0AAV9G384"/>
<dbReference type="Proteomes" id="UP001321760">
    <property type="component" value="Unassembled WGS sequence"/>
</dbReference>
<evidence type="ECO:0000313" key="2">
    <source>
        <dbReference type="EMBL" id="KAK4442629.1"/>
    </source>
</evidence>
<feature type="region of interest" description="Disordered" evidence="1">
    <location>
        <begin position="320"/>
        <end position="356"/>
    </location>
</feature>
<sequence length="385" mass="43164">MAGSSYTGGTIRADKLSTARADALYNEEVLRFVLLTEMLRDSGLCTGDIRTCLSKYVKSLAPHYRAQLQKHLPNTLKLDEPSFQPTVWGLSSLGRDGNLPVEHITTAMRAARLRLAEDPSWFSGPNGWFLWMASRLSRNFWFGEVETALWVADMARIRISMTASEVSDSKLFTGRAALLIREAWLSLFGLLWNKHNFENVCTCPAKLDFAIDRRFYKTDTRYTTDADASRHVLLLEEHVSDIVGFKVASLYSPDLGKDNNHIPYAFSSAIMAAHWRNETFLATRARLPALSKALFARTLRLIQLDNPEYKHKTWLREEKPLATRKTASPAKSDDEIRKQTAPEKPKPTPMGVQSDKGKVGKIIFPVVSLPKPLAPGEKAKAKAAA</sequence>
<gene>
    <name evidence="2" type="ORF">QBC34DRAFT_418481</name>
</gene>
<comment type="caution">
    <text evidence="2">The sequence shown here is derived from an EMBL/GenBank/DDBJ whole genome shotgun (WGS) entry which is preliminary data.</text>
</comment>
<dbReference type="EMBL" id="MU866011">
    <property type="protein sequence ID" value="KAK4442629.1"/>
    <property type="molecule type" value="Genomic_DNA"/>
</dbReference>